<gene>
    <name evidence="1" type="ORF">ALC62_15432</name>
</gene>
<reference evidence="1 2" key="1">
    <citation type="submission" date="2016-03" db="EMBL/GenBank/DDBJ databases">
        <title>Cyphomyrmex costatus WGS genome.</title>
        <authorList>
            <person name="Nygaard S."/>
            <person name="Hu H."/>
            <person name="Boomsma J."/>
            <person name="Zhang G."/>
        </authorList>
    </citation>
    <scope>NUCLEOTIDE SEQUENCE [LARGE SCALE GENOMIC DNA]</scope>
    <source>
        <strain evidence="1">MS0001</strain>
        <tissue evidence="1">Whole body</tissue>
    </source>
</reference>
<organism evidence="1 2">
    <name type="scientific">Cyphomyrmex costatus</name>
    <dbReference type="NCBI Taxonomy" id="456900"/>
    <lineage>
        <taxon>Eukaryota</taxon>
        <taxon>Metazoa</taxon>
        <taxon>Ecdysozoa</taxon>
        <taxon>Arthropoda</taxon>
        <taxon>Hexapoda</taxon>
        <taxon>Insecta</taxon>
        <taxon>Pterygota</taxon>
        <taxon>Neoptera</taxon>
        <taxon>Endopterygota</taxon>
        <taxon>Hymenoptera</taxon>
        <taxon>Apocrita</taxon>
        <taxon>Aculeata</taxon>
        <taxon>Formicoidea</taxon>
        <taxon>Formicidae</taxon>
        <taxon>Myrmicinae</taxon>
        <taxon>Cyphomyrmex</taxon>
    </lineage>
</organism>
<proteinExistence type="predicted"/>
<name>A0A151I709_9HYME</name>
<dbReference type="Proteomes" id="UP000078542">
    <property type="component" value="Unassembled WGS sequence"/>
</dbReference>
<evidence type="ECO:0000313" key="1">
    <source>
        <dbReference type="EMBL" id="KYM93959.1"/>
    </source>
</evidence>
<protein>
    <submittedName>
        <fullName evidence="1">Uncharacterized protein</fullName>
    </submittedName>
</protein>
<dbReference type="EMBL" id="KQ978439">
    <property type="protein sequence ID" value="KYM93959.1"/>
    <property type="molecule type" value="Genomic_DNA"/>
</dbReference>
<keyword evidence="2" id="KW-1185">Reference proteome</keyword>
<evidence type="ECO:0000313" key="2">
    <source>
        <dbReference type="Proteomes" id="UP000078542"/>
    </source>
</evidence>
<sequence>MIIKDNFIRFDWFQKPTYSGREKIFHIFKLENKLKIRNIISIMVQTTFRNINCDTLFVNFDTHIKELEVLENHKYILIKLIITFYFEVKLFYEGKCITISKQKDLLRRTLMKTITFSGQ</sequence>
<dbReference type="STRING" id="456900.A0A151I709"/>
<accession>A0A151I709</accession>
<dbReference type="AlphaFoldDB" id="A0A151I709"/>